<feature type="region of interest" description="Disordered" evidence="1">
    <location>
        <begin position="99"/>
        <end position="155"/>
    </location>
</feature>
<protein>
    <submittedName>
        <fullName evidence="2">Uncharacterized protein</fullName>
    </submittedName>
</protein>
<name>A0ABP6RJH3_9PSEU</name>
<dbReference type="EMBL" id="BAAAYK010000034">
    <property type="protein sequence ID" value="GAA3354458.1"/>
    <property type="molecule type" value="Genomic_DNA"/>
</dbReference>
<comment type="caution">
    <text evidence="2">The sequence shown here is derived from an EMBL/GenBank/DDBJ whole genome shotgun (WGS) entry which is preliminary data.</text>
</comment>
<evidence type="ECO:0000313" key="3">
    <source>
        <dbReference type="Proteomes" id="UP001500483"/>
    </source>
</evidence>
<gene>
    <name evidence="2" type="ORF">GCM10020366_11230</name>
</gene>
<evidence type="ECO:0000256" key="1">
    <source>
        <dbReference type="SAM" id="MobiDB-lite"/>
    </source>
</evidence>
<accession>A0ABP6RJH3</accession>
<dbReference type="Proteomes" id="UP001500483">
    <property type="component" value="Unassembled WGS sequence"/>
</dbReference>
<proteinExistence type="predicted"/>
<reference evidence="3" key="1">
    <citation type="journal article" date="2019" name="Int. J. Syst. Evol. Microbiol.">
        <title>The Global Catalogue of Microorganisms (GCM) 10K type strain sequencing project: providing services to taxonomists for standard genome sequencing and annotation.</title>
        <authorList>
            <consortium name="The Broad Institute Genomics Platform"/>
            <consortium name="The Broad Institute Genome Sequencing Center for Infectious Disease"/>
            <person name="Wu L."/>
            <person name="Ma J."/>
        </authorList>
    </citation>
    <scope>NUCLEOTIDE SEQUENCE [LARGE SCALE GENOMIC DNA]</scope>
    <source>
        <strain evidence="3">JCM 9687</strain>
    </source>
</reference>
<keyword evidence="3" id="KW-1185">Reference proteome</keyword>
<organism evidence="2 3">
    <name type="scientific">Saccharopolyspora gregorii</name>
    <dbReference type="NCBI Taxonomy" id="33914"/>
    <lineage>
        <taxon>Bacteria</taxon>
        <taxon>Bacillati</taxon>
        <taxon>Actinomycetota</taxon>
        <taxon>Actinomycetes</taxon>
        <taxon>Pseudonocardiales</taxon>
        <taxon>Pseudonocardiaceae</taxon>
        <taxon>Saccharopolyspora</taxon>
    </lineage>
</organism>
<feature type="compositionally biased region" description="Low complexity" evidence="1">
    <location>
        <begin position="131"/>
        <end position="143"/>
    </location>
</feature>
<feature type="compositionally biased region" description="Polar residues" evidence="1">
    <location>
        <begin position="191"/>
        <end position="209"/>
    </location>
</feature>
<evidence type="ECO:0000313" key="2">
    <source>
        <dbReference type="EMBL" id="GAA3354458.1"/>
    </source>
</evidence>
<feature type="region of interest" description="Disordered" evidence="1">
    <location>
        <begin position="175"/>
        <end position="209"/>
    </location>
</feature>
<sequence>MFGPDGESIGKVRDVVAGLRAAGQPPRILGLVMEMGRGGGIFVPMLRVVRVEPNAGHPRHRLGQNTRQFHQRPNEVLVLGQLLDAKVTLAATGASAVLVDGGDGADPHPRLADQQGSRSGEAPGGSGGRRGPVQVVGSGTRSPGSPPRSSPTGRRAWRRLALLDTMRAWTWPARCTNSPRSAASRWPRRSTTNGSPTSWRNCPRTTRRT</sequence>